<dbReference type="STRING" id="7244.B4M4I6"/>
<keyword evidence="5" id="KW-0325">Glycoprotein</keyword>
<reference evidence="8 9" key="1">
    <citation type="journal article" date="2007" name="Nature">
        <title>Evolution of genes and genomes on the Drosophila phylogeny.</title>
        <authorList>
            <consortium name="Drosophila 12 Genomes Consortium"/>
            <person name="Clark A.G."/>
            <person name="Eisen M.B."/>
            <person name="Smith D.R."/>
            <person name="Bergman C.M."/>
            <person name="Oliver B."/>
            <person name="Markow T.A."/>
            <person name="Kaufman T.C."/>
            <person name="Kellis M."/>
            <person name="Gelbart W."/>
            <person name="Iyer V.N."/>
            <person name="Pollard D.A."/>
            <person name="Sackton T.B."/>
            <person name="Larracuente A.M."/>
            <person name="Singh N.D."/>
            <person name="Abad J.P."/>
            <person name="Abt D.N."/>
            <person name="Adryan B."/>
            <person name="Aguade M."/>
            <person name="Akashi H."/>
            <person name="Anderson W.W."/>
            <person name="Aquadro C.F."/>
            <person name="Ardell D.H."/>
            <person name="Arguello R."/>
            <person name="Artieri C.G."/>
            <person name="Barbash D.A."/>
            <person name="Barker D."/>
            <person name="Barsanti P."/>
            <person name="Batterham P."/>
            <person name="Batzoglou S."/>
            <person name="Begun D."/>
            <person name="Bhutkar A."/>
            <person name="Blanco E."/>
            <person name="Bosak S.A."/>
            <person name="Bradley R.K."/>
            <person name="Brand A.D."/>
            <person name="Brent M.R."/>
            <person name="Brooks A.N."/>
            <person name="Brown R.H."/>
            <person name="Butlin R.K."/>
            <person name="Caggese C."/>
            <person name="Calvi B.R."/>
            <person name="Bernardo de Carvalho A."/>
            <person name="Caspi A."/>
            <person name="Castrezana S."/>
            <person name="Celniker S.E."/>
            <person name="Chang J.L."/>
            <person name="Chapple C."/>
            <person name="Chatterji S."/>
            <person name="Chinwalla A."/>
            <person name="Civetta A."/>
            <person name="Clifton S.W."/>
            <person name="Comeron J.M."/>
            <person name="Costello J.C."/>
            <person name="Coyne J.A."/>
            <person name="Daub J."/>
            <person name="David R.G."/>
            <person name="Delcher A.L."/>
            <person name="Delehaunty K."/>
            <person name="Do C.B."/>
            <person name="Ebling H."/>
            <person name="Edwards K."/>
            <person name="Eickbush T."/>
            <person name="Evans J.D."/>
            <person name="Filipski A."/>
            <person name="Findeiss S."/>
            <person name="Freyhult E."/>
            <person name="Fulton L."/>
            <person name="Fulton R."/>
            <person name="Garcia A.C."/>
            <person name="Gardiner A."/>
            <person name="Garfield D.A."/>
            <person name="Garvin B.E."/>
            <person name="Gibson G."/>
            <person name="Gilbert D."/>
            <person name="Gnerre S."/>
            <person name="Godfrey J."/>
            <person name="Good R."/>
            <person name="Gotea V."/>
            <person name="Gravely B."/>
            <person name="Greenberg A.J."/>
            <person name="Griffiths-Jones S."/>
            <person name="Gross S."/>
            <person name="Guigo R."/>
            <person name="Gustafson E.A."/>
            <person name="Haerty W."/>
            <person name="Hahn M.W."/>
            <person name="Halligan D.L."/>
            <person name="Halpern A.L."/>
            <person name="Halter G.M."/>
            <person name="Han M.V."/>
            <person name="Heger A."/>
            <person name="Hillier L."/>
            <person name="Hinrichs A.S."/>
            <person name="Holmes I."/>
            <person name="Hoskins R.A."/>
            <person name="Hubisz M.J."/>
            <person name="Hultmark D."/>
            <person name="Huntley M.A."/>
            <person name="Jaffe D.B."/>
            <person name="Jagadeeshan S."/>
            <person name="Jeck W.R."/>
            <person name="Johnson J."/>
            <person name="Jones C.D."/>
            <person name="Jordan W.C."/>
            <person name="Karpen G.H."/>
            <person name="Kataoka E."/>
            <person name="Keightley P.D."/>
            <person name="Kheradpour P."/>
            <person name="Kirkness E.F."/>
            <person name="Koerich L.B."/>
            <person name="Kristiansen K."/>
            <person name="Kudrna D."/>
            <person name="Kulathinal R.J."/>
            <person name="Kumar S."/>
            <person name="Kwok R."/>
            <person name="Lander E."/>
            <person name="Langley C.H."/>
            <person name="Lapoint R."/>
            <person name="Lazzaro B.P."/>
            <person name="Lee S.J."/>
            <person name="Levesque L."/>
            <person name="Li R."/>
            <person name="Lin C.F."/>
            <person name="Lin M.F."/>
            <person name="Lindblad-Toh K."/>
            <person name="Llopart A."/>
            <person name="Long M."/>
            <person name="Low L."/>
            <person name="Lozovsky E."/>
            <person name="Lu J."/>
            <person name="Luo M."/>
            <person name="Machado C.A."/>
            <person name="Makalowski W."/>
            <person name="Marzo M."/>
            <person name="Matsuda M."/>
            <person name="Matzkin L."/>
            <person name="McAllister B."/>
            <person name="McBride C.S."/>
            <person name="McKernan B."/>
            <person name="McKernan K."/>
            <person name="Mendez-Lago M."/>
            <person name="Minx P."/>
            <person name="Mollenhauer M.U."/>
            <person name="Montooth K."/>
            <person name="Mount S.M."/>
            <person name="Mu X."/>
            <person name="Myers E."/>
            <person name="Negre B."/>
            <person name="Newfeld S."/>
            <person name="Nielsen R."/>
            <person name="Noor M.A."/>
            <person name="O'Grady P."/>
            <person name="Pachter L."/>
            <person name="Papaceit M."/>
            <person name="Parisi M.J."/>
            <person name="Parisi M."/>
            <person name="Parts L."/>
            <person name="Pedersen J.S."/>
            <person name="Pesole G."/>
            <person name="Phillippy A.M."/>
            <person name="Ponting C.P."/>
            <person name="Pop M."/>
            <person name="Porcelli D."/>
            <person name="Powell J.R."/>
            <person name="Prohaska S."/>
            <person name="Pruitt K."/>
            <person name="Puig M."/>
            <person name="Quesneville H."/>
            <person name="Ram K.R."/>
            <person name="Rand D."/>
            <person name="Rasmussen M.D."/>
            <person name="Reed L.K."/>
            <person name="Reenan R."/>
            <person name="Reily A."/>
            <person name="Remington K.A."/>
            <person name="Rieger T.T."/>
            <person name="Ritchie M.G."/>
            <person name="Robin C."/>
            <person name="Rogers Y.H."/>
            <person name="Rohde C."/>
            <person name="Rozas J."/>
            <person name="Rubenfield M.J."/>
            <person name="Ruiz A."/>
            <person name="Russo S."/>
            <person name="Salzberg S.L."/>
            <person name="Sanchez-Gracia A."/>
            <person name="Saranga D.J."/>
            <person name="Sato H."/>
            <person name="Schaeffer S.W."/>
            <person name="Schatz M.C."/>
            <person name="Schlenke T."/>
            <person name="Schwartz R."/>
            <person name="Segarra C."/>
            <person name="Singh R.S."/>
            <person name="Sirot L."/>
            <person name="Sirota M."/>
            <person name="Sisneros N.B."/>
            <person name="Smith C.D."/>
            <person name="Smith T.F."/>
            <person name="Spieth J."/>
            <person name="Stage D.E."/>
            <person name="Stark A."/>
            <person name="Stephan W."/>
            <person name="Strausberg R.L."/>
            <person name="Strempel S."/>
            <person name="Sturgill D."/>
            <person name="Sutton G."/>
            <person name="Sutton G.G."/>
            <person name="Tao W."/>
            <person name="Teichmann S."/>
            <person name="Tobari Y.N."/>
            <person name="Tomimura Y."/>
            <person name="Tsolas J.M."/>
            <person name="Valente V.L."/>
            <person name="Venter E."/>
            <person name="Venter J.C."/>
            <person name="Vicario S."/>
            <person name="Vieira F.G."/>
            <person name="Vilella A.J."/>
            <person name="Villasante A."/>
            <person name="Walenz B."/>
            <person name="Wang J."/>
            <person name="Wasserman M."/>
            <person name="Watts T."/>
            <person name="Wilson D."/>
            <person name="Wilson R.K."/>
            <person name="Wing R.A."/>
            <person name="Wolfner M.F."/>
            <person name="Wong A."/>
            <person name="Wong G.K."/>
            <person name="Wu C.I."/>
            <person name="Wu G."/>
            <person name="Yamamoto D."/>
            <person name="Yang H.P."/>
            <person name="Yang S.P."/>
            <person name="Yorke J.A."/>
            <person name="Yoshida K."/>
            <person name="Zdobnov E."/>
            <person name="Zhang P."/>
            <person name="Zhang Y."/>
            <person name="Zimin A.V."/>
            <person name="Baldwin J."/>
            <person name="Abdouelleil A."/>
            <person name="Abdulkadir J."/>
            <person name="Abebe A."/>
            <person name="Abera B."/>
            <person name="Abreu J."/>
            <person name="Acer S.C."/>
            <person name="Aftuck L."/>
            <person name="Alexander A."/>
            <person name="An P."/>
            <person name="Anderson E."/>
            <person name="Anderson S."/>
            <person name="Arachi H."/>
            <person name="Azer M."/>
            <person name="Bachantsang P."/>
            <person name="Barry A."/>
            <person name="Bayul T."/>
            <person name="Berlin A."/>
            <person name="Bessette D."/>
            <person name="Bloom T."/>
            <person name="Blye J."/>
            <person name="Boguslavskiy L."/>
            <person name="Bonnet C."/>
            <person name="Boukhgalter B."/>
            <person name="Bourzgui I."/>
            <person name="Brown A."/>
            <person name="Cahill P."/>
            <person name="Channer S."/>
            <person name="Cheshatsang Y."/>
            <person name="Chuda L."/>
            <person name="Citroen M."/>
            <person name="Collymore A."/>
            <person name="Cooke P."/>
            <person name="Costello M."/>
            <person name="D'Aco K."/>
            <person name="Daza R."/>
            <person name="De Haan G."/>
            <person name="DeGray S."/>
            <person name="DeMaso C."/>
            <person name="Dhargay N."/>
            <person name="Dooley K."/>
            <person name="Dooley E."/>
            <person name="Doricent M."/>
            <person name="Dorje P."/>
            <person name="Dorjee K."/>
            <person name="Dupes A."/>
            <person name="Elong R."/>
            <person name="Falk J."/>
            <person name="Farina A."/>
            <person name="Faro S."/>
            <person name="Ferguson D."/>
            <person name="Fisher S."/>
            <person name="Foley C.D."/>
            <person name="Franke A."/>
            <person name="Friedrich D."/>
            <person name="Gadbois L."/>
            <person name="Gearin G."/>
            <person name="Gearin C.R."/>
            <person name="Giannoukos G."/>
            <person name="Goode T."/>
            <person name="Graham J."/>
            <person name="Grandbois E."/>
            <person name="Grewal S."/>
            <person name="Gyaltsen K."/>
            <person name="Hafez N."/>
            <person name="Hagos B."/>
            <person name="Hall J."/>
            <person name="Henson C."/>
            <person name="Hollinger A."/>
            <person name="Honan T."/>
            <person name="Huard M.D."/>
            <person name="Hughes L."/>
            <person name="Hurhula B."/>
            <person name="Husby M.E."/>
            <person name="Kamat A."/>
            <person name="Kanga B."/>
            <person name="Kashin S."/>
            <person name="Khazanovich D."/>
            <person name="Kisner P."/>
            <person name="Lance K."/>
            <person name="Lara M."/>
            <person name="Lee W."/>
            <person name="Lennon N."/>
            <person name="Letendre F."/>
            <person name="LeVine R."/>
            <person name="Lipovsky A."/>
            <person name="Liu X."/>
            <person name="Liu J."/>
            <person name="Liu S."/>
            <person name="Lokyitsang T."/>
            <person name="Lokyitsang Y."/>
            <person name="Lubonja R."/>
            <person name="Lui A."/>
            <person name="MacDonald P."/>
            <person name="Magnisalis V."/>
            <person name="Maru K."/>
            <person name="Matthews C."/>
            <person name="McCusker W."/>
            <person name="McDonough S."/>
            <person name="Mehta T."/>
            <person name="Meldrim J."/>
            <person name="Meneus L."/>
            <person name="Mihai O."/>
            <person name="Mihalev A."/>
            <person name="Mihova T."/>
            <person name="Mittelman R."/>
            <person name="Mlenga V."/>
            <person name="Montmayeur A."/>
            <person name="Mulrain L."/>
            <person name="Navidi A."/>
            <person name="Naylor J."/>
            <person name="Negash T."/>
            <person name="Nguyen T."/>
            <person name="Nguyen N."/>
            <person name="Nicol R."/>
            <person name="Norbu C."/>
            <person name="Norbu N."/>
            <person name="Novod N."/>
            <person name="O'Neill B."/>
            <person name="Osman S."/>
            <person name="Markiewicz E."/>
            <person name="Oyono O.L."/>
            <person name="Patti C."/>
            <person name="Phunkhang P."/>
            <person name="Pierre F."/>
            <person name="Priest M."/>
            <person name="Raghuraman S."/>
            <person name="Rege F."/>
            <person name="Reyes R."/>
            <person name="Rise C."/>
            <person name="Rogov P."/>
            <person name="Ross K."/>
            <person name="Ryan E."/>
            <person name="Settipalli S."/>
            <person name="Shea T."/>
            <person name="Sherpa N."/>
            <person name="Shi L."/>
            <person name="Shih D."/>
            <person name="Sparrow T."/>
            <person name="Spaulding J."/>
            <person name="Stalker J."/>
            <person name="Stange-Thomann N."/>
            <person name="Stavropoulos S."/>
            <person name="Stone C."/>
            <person name="Strader C."/>
            <person name="Tesfaye S."/>
            <person name="Thomson T."/>
            <person name="Thoulutsang Y."/>
            <person name="Thoulutsang D."/>
            <person name="Topham K."/>
            <person name="Topping I."/>
            <person name="Tsamla T."/>
            <person name="Vassiliev H."/>
            <person name="Vo A."/>
            <person name="Wangchuk T."/>
            <person name="Wangdi T."/>
            <person name="Weiand M."/>
            <person name="Wilkinson J."/>
            <person name="Wilson A."/>
            <person name="Yadav S."/>
            <person name="Young G."/>
            <person name="Yu Q."/>
            <person name="Zembek L."/>
            <person name="Zhong D."/>
            <person name="Zimmer A."/>
            <person name="Zwirko Z."/>
            <person name="Jaffe D.B."/>
            <person name="Alvarez P."/>
            <person name="Brockman W."/>
            <person name="Butler J."/>
            <person name="Chin C."/>
            <person name="Gnerre S."/>
            <person name="Grabherr M."/>
            <person name="Kleber M."/>
            <person name="Mauceli E."/>
            <person name="MacCallum I."/>
        </authorList>
    </citation>
    <scope>NUCLEOTIDE SEQUENCE [LARGE SCALE GENOMIC DNA]</scope>
    <source>
        <strain evidence="9">Tucson 15010-1051.87</strain>
    </source>
</reference>
<dbReference type="PANTHER" id="PTHR43142:SF1">
    <property type="entry name" value="CARBOXYLIC ESTER HYDROLASE"/>
    <property type="match status" value="1"/>
</dbReference>
<feature type="domain" description="Carboxylesterase type B" evidence="7">
    <location>
        <begin position="9"/>
        <end position="508"/>
    </location>
</feature>
<evidence type="ECO:0000256" key="6">
    <source>
        <dbReference type="ARBA" id="ARBA00039155"/>
    </source>
</evidence>
<name>B4M4I6_DROVI</name>
<evidence type="ECO:0000256" key="2">
    <source>
        <dbReference type="ARBA" id="ARBA00022487"/>
    </source>
</evidence>
<sequence length="1091" mass="124135">MATDYSDTSPVVLTTHGEVRGALLTSLYDEPYYSFDGIPYAQPPLGELRFRAPQEAKSWLGVRDCTEPRDKCLQVASLTKQVEGSEDCLYLNIAVKCLSSEKPLPVMVYVHGGAFKSGDPTRRFFSPDYFMREQVIYISIGYRLGLFGFMSFSDPSLGIPGNAGIKDIVLALKWIRANAGSFNGDANNITLFGHSSGSCLVHLLMVSPLAEGLFDKAILLAGFHPDTCNRPNVEYELAKHLGYAGANNDVQVWDYINAADPKLLAKTDFRQLYERLQSSGLPLFMPRVEPYATQGAVLLDEPRILQRSAWSNRLPIIVGSTSNEDLFSSTCDMRKDAAVLKACQERPEFMLPYSILRHCEPSRCRHLGQTLVKKFCGVHSSDLNVSHASGISEIFALNLLHYQQRLISARLAYSKAENYLYRFDFDSPDFNLYRIRYWGPDKRGLHHADELCYIFKLPGTFKLDKSRAEYITLCRMIAMFTEFARRSNPNAPLIQSLVEWQPFHKPTRLVYMLLWPSLYTRDTLRRSFDLLDVQLTSGTRAERTTERLFSIMSESLETCEITLPVGQIKGVKRRTLYDDDYFSFERLPFAQPPLGELRFKAPLPAEPWSGVLDCTHFAEKPVQKAMLTHVIEGSEDCLYLNVYAKQLQTAKPLPVMVYIYGGAFSIGEATRELYAPDYLMAKDVVLVTLNYRVDCLGFLSLKDPSLEVPGNAGLKDQVLALKWVKQYISYFNGDVNNITVFGESAGGCSTHYMMCTEQTRGLFHKAIPMSGTLHNYWSNTPPADFAYRLAKAHGYEGENIDRLVLEHLRGVAPHQLVNHSLLTAEDRRSGLIYAFGPTVEPYIMPDCVVPKQQLEMAREAWSNELPVMLGGVSFEGLFMYPALKANLKGLDTLPQDPLRIIPHEVLLLNTEQQNLQFSNKLIKLYFGDATPSQEHIMNFLDYYSYKIFWHGFHRTLQARLAYAKAPTYYYRFDFDSPNFNFYRKKFCGDDIKKGVAHADELSYLFRNSQSWKLDKASGEYRTIQRLVDIWASFAATSNPNCAETAHLNWQPAKQEQPQRVLNIGEEVEIIDQPEHEKLLVWDSLYKKEQLF</sequence>
<dbReference type="EMBL" id="CH940652">
    <property type="protein sequence ID" value="EDW59547.2"/>
    <property type="molecule type" value="Genomic_DNA"/>
</dbReference>
<dbReference type="AlphaFoldDB" id="B4M4I6"/>
<dbReference type="Proteomes" id="UP000008792">
    <property type="component" value="Unassembled WGS sequence"/>
</dbReference>
<dbReference type="GO" id="GO:0106435">
    <property type="term" value="F:carboxylesterase activity"/>
    <property type="evidence" value="ECO:0007669"/>
    <property type="project" value="UniProtKB-EC"/>
</dbReference>
<keyword evidence="9" id="KW-1185">Reference proteome</keyword>
<dbReference type="Pfam" id="PF00135">
    <property type="entry name" value="COesterase"/>
    <property type="match status" value="2"/>
</dbReference>
<dbReference type="HOGENOM" id="CLU_006586_13_2_1"/>
<dbReference type="eggNOG" id="KOG1516">
    <property type="taxonomic scope" value="Eukaryota"/>
</dbReference>
<protein>
    <recommendedName>
        <fullName evidence="6">carboxylesterase</fullName>
        <ecNumber evidence="6">3.1.1.1</ecNumber>
    </recommendedName>
</protein>
<dbReference type="SMR" id="B4M4I6"/>
<dbReference type="InterPro" id="IPR002018">
    <property type="entry name" value="CarbesteraseB"/>
</dbReference>
<dbReference type="InParanoid" id="B4M4I6"/>
<evidence type="ECO:0000259" key="7">
    <source>
        <dbReference type="Pfam" id="PF00135"/>
    </source>
</evidence>
<gene>
    <name evidence="8" type="primary">Dvir\GJ10229</name>
    <name evidence="8" type="ORF">Dvir_GJ10229</name>
</gene>
<dbReference type="ESTHER" id="drovi-b4m4i6">
    <property type="family name" value="Carb_B_Arthropoda"/>
</dbReference>
<accession>B4M4I6</accession>
<evidence type="ECO:0000256" key="1">
    <source>
        <dbReference type="ARBA" id="ARBA00005964"/>
    </source>
</evidence>
<proteinExistence type="inferred from homology"/>
<evidence type="ECO:0000256" key="5">
    <source>
        <dbReference type="ARBA" id="ARBA00023180"/>
    </source>
</evidence>
<comment type="similarity">
    <text evidence="1">Belongs to the type-B carboxylesterase/lipase family.</text>
</comment>
<dbReference type="OrthoDB" id="19653at2759"/>
<feature type="domain" description="Carboxylesterase type B" evidence="7">
    <location>
        <begin position="560"/>
        <end position="1079"/>
    </location>
</feature>
<evidence type="ECO:0000256" key="4">
    <source>
        <dbReference type="ARBA" id="ARBA00023157"/>
    </source>
</evidence>
<dbReference type="PANTHER" id="PTHR43142">
    <property type="entry name" value="CARBOXYLIC ESTER HYDROLASE"/>
    <property type="match status" value="1"/>
</dbReference>
<keyword evidence="3" id="KW-0378">Hydrolase</keyword>
<dbReference type="FunFam" id="3.40.50.1820:FF:000092">
    <property type="entry name" value="Carboxylic ester hydrolase"/>
    <property type="match status" value="1"/>
</dbReference>
<dbReference type="EC" id="3.1.1.1" evidence="6"/>
<keyword evidence="2" id="KW-0719">Serine esterase</keyword>
<dbReference type="SUPFAM" id="SSF53474">
    <property type="entry name" value="alpha/beta-Hydrolases"/>
    <property type="match status" value="2"/>
</dbReference>
<dbReference type="InterPro" id="IPR029058">
    <property type="entry name" value="AB_hydrolase_fold"/>
</dbReference>
<dbReference type="Gene3D" id="3.40.50.1820">
    <property type="entry name" value="alpha/beta hydrolase"/>
    <property type="match status" value="2"/>
</dbReference>
<keyword evidence="4" id="KW-1015">Disulfide bond</keyword>
<evidence type="ECO:0000313" key="8">
    <source>
        <dbReference type="EMBL" id="EDW59547.2"/>
    </source>
</evidence>
<evidence type="ECO:0000256" key="3">
    <source>
        <dbReference type="ARBA" id="ARBA00022801"/>
    </source>
</evidence>
<evidence type="ECO:0000313" key="9">
    <source>
        <dbReference type="Proteomes" id="UP000008792"/>
    </source>
</evidence>
<organism evidence="8 9">
    <name type="scientific">Drosophila virilis</name>
    <name type="common">Fruit fly</name>
    <dbReference type="NCBI Taxonomy" id="7244"/>
    <lineage>
        <taxon>Eukaryota</taxon>
        <taxon>Metazoa</taxon>
        <taxon>Ecdysozoa</taxon>
        <taxon>Arthropoda</taxon>
        <taxon>Hexapoda</taxon>
        <taxon>Insecta</taxon>
        <taxon>Pterygota</taxon>
        <taxon>Neoptera</taxon>
        <taxon>Endopterygota</taxon>
        <taxon>Diptera</taxon>
        <taxon>Brachycera</taxon>
        <taxon>Muscomorpha</taxon>
        <taxon>Ephydroidea</taxon>
        <taxon>Drosophilidae</taxon>
        <taxon>Drosophila</taxon>
    </lineage>
</organism>